<dbReference type="InterPro" id="IPR051145">
    <property type="entry name" value="GAS-SHBG-PROS"/>
</dbReference>
<feature type="domain" description="VWFD" evidence="20">
    <location>
        <begin position="976"/>
        <end position="1185"/>
    </location>
</feature>
<evidence type="ECO:0000259" key="19">
    <source>
        <dbReference type="PROSITE" id="PS50856"/>
    </source>
</evidence>
<dbReference type="SMART" id="SM00539">
    <property type="entry name" value="NIDO"/>
    <property type="match status" value="1"/>
</dbReference>
<feature type="compositionally biased region" description="Low complexity" evidence="15">
    <location>
        <begin position="1"/>
        <end position="296"/>
    </location>
</feature>
<evidence type="ECO:0000313" key="22">
    <source>
        <dbReference type="Proteomes" id="UP001634394"/>
    </source>
</evidence>
<dbReference type="Proteomes" id="UP001634394">
    <property type="component" value="Unassembled WGS sequence"/>
</dbReference>
<evidence type="ECO:0000256" key="16">
    <source>
        <dbReference type="SAM" id="Phobius"/>
    </source>
</evidence>
<feature type="domain" description="EGF-like" evidence="18">
    <location>
        <begin position="1822"/>
        <end position="1867"/>
    </location>
</feature>
<dbReference type="FunFam" id="2.10.25.10:FF:000066">
    <property type="entry name" value="FAT atypical cadherin 4"/>
    <property type="match status" value="1"/>
</dbReference>
<dbReference type="PROSITE" id="PS01187">
    <property type="entry name" value="EGF_CA"/>
    <property type="match status" value="8"/>
</dbReference>
<dbReference type="SMART" id="SM00179">
    <property type="entry name" value="EGF_CA"/>
    <property type="match status" value="20"/>
</dbReference>
<dbReference type="InterPro" id="IPR009030">
    <property type="entry name" value="Growth_fac_rcpt_cys_sf"/>
</dbReference>
<dbReference type="Pfam" id="PF00008">
    <property type="entry name" value="EGF"/>
    <property type="match status" value="1"/>
</dbReference>
<dbReference type="InterPro" id="IPR000742">
    <property type="entry name" value="EGF"/>
</dbReference>
<evidence type="ECO:0000256" key="6">
    <source>
        <dbReference type="ARBA" id="ARBA00022692"/>
    </source>
</evidence>
<dbReference type="InterPro" id="IPR001846">
    <property type="entry name" value="VWF_type-D"/>
</dbReference>
<dbReference type="PROSITE" id="PS50024">
    <property type="entry name" value="SEA"/>
    <property type="match status" value="1"/>
</dbReference>
<dbReference type="InterPro" id="IPR003886">
    <property type="entry name" value="NIDO_dom"/>
</dbReference>
<dbReference type="PROSITE" id="PS01186">
    <property type="entry name" value="EGF_2"/>
    <property type="match status" value="13"/>
</dbReference>
<evidence type="ECO:0000313" key="21">
    <source>
        <dbReference type="EMBL" id="KAL3836478.1"/>
    </source>
</evidence>
<comment type="caution">
    <text evidence="21">The sequence shown here is derived from an EMBL/GenBank/DDBJ whole genome shotgun (WGS) entry which is preliminary data.</text>
</comment>
<dbReference type="GO" id="GO:0005576">
    <property type="term" value="C:extracellular region"/>
    <property type="evidence" value="ECO:0007669"/>
    <property type="project" value="UniProtKB-SubCell"/>
</dbReference>
<dbReference type="Pfam" id="PF06119">
    <property type="entry name" value="NIDO"/>
    <property type="match status" value="1"/>
</dbReference>
<comment type="subcellular location">
    <subcellularLocation>
        <location evidence="1">Membrane</location>
        <topology evidence="1">Single-pass type I membrane protein</topology>
    </subcellularLocation>
    <subcellularLocation>
        <location evidence="2">Secreted</location>
    </subcellularLocation>
</comment>
<evidence type="ECO:0000256" key="8">
    <source>
        <dbReference type="ARBA" id="ARBA00022737"/>
    </source>
</evidence>
<evidence type="ECO:0000256" key="5">
    <source>
        <dbReference type="ARBA" id="ARBA00022583"/>
    </source>
</evidence>
<evidence type="ECO:0000256" key="2">
    <source>
        <dbReference type="ARBA" id="ARBA00004613"/>
    </source>
</evidence>
<dbReference type="PROSITE" id="PS50856">
    <property type="entry name" value="AMOP"/>
    <property type="match status" value="1"/>
</dbReference>
<dbReference type="SUPFAM" id="SSF57184">
    <property type="entry name" value="Growth factor receptor domain"/>
    <property type="match status" value="6"/>
</dbReference>
<feature type="domain" description="EGF-like" evidence="18">
    <location>
        <begin position="2250"/>
        <end position="2292"/>
    </location>
</feature>
<proteinExistence type="predicted"/>
<evidence type="ECO:0000256" key="13">
    <source>
        <dbReference type="ARBA" id="ARBA00023180"/>
    </source>
</evidence>
<keyword evidence="6 16" id="KW-0812">Transmembrane</keyword>
<gene>
    <name evidence="21" type="ORF">ACJMK2_021910</name>
</gene>
<dbReference type="Gene3D" id="2.10.25.10">
    <property type="entry name" value="Laminin"/>
    <property type="match status" value="21"/>
</dbReference>
<dbReference type="InterPro" id="IPR049883">
    <property type="entry name" value="NOTCH1_EGF-like"/>
</dbReference>
<dbReference type="FunFam" id="2.10.25.10:FF:000038">
    <property type="entry name" value="Fibrillin 2"/>
    <property type="match status" value="1"/>
</dbReference>
<feature type="domain" description="SEA" evidence="17">
    <location>
        <begin position="2625"/>
        <end position="2743"/>
    </location>
</feature>
<evidence type="ECO:0000259" key="18">
    <source>
        <dbReference type="PROSITE" id="PS50026"/>
    </source>
</evidence>
<dbReference type="CDD" id="cd00054">
    <property type="entry name" value="EGF_CA"/>
    <property type="match status" value="11"/>
</dbReference>
<feature type="region of interest" description="Disordered" evidence="15">
    <location>
        <begin position="1"/>
        <end position="403"/>
    </location>
</feature>
<evidence type="ECO:0000256" key="12">
    <source>
        <dbReference type="ARBA" id="ARBA00023170"/>
    </source>
</evidence>
<feature type="domain" description="EGF-like" evidence="18">
    <location>
        <begin position="2376"/>
        <end position="2415"/>
    </location>
</feature>
<keyword evidence="7" id="KW-0732">Signal</keyword>
<feature type="transmembrane region" description="Helical" evidence="16">
    <location>
        <begin position="2780"/>
        <end position="2805"/>
    </location>
</feature>
<feature type="domain" description="EGF-like" evidence="18">
    <location>
        <begin position="1443"/>
        <end position="1483"/>
    </location>
</feature>
<feature type="compositionally biased region" description="Low complexity" evidence="15">
    <location>
        <begin position="305"/>
        <end position="403"/>
    </location>
</feature>
<dbReference type="PANTHER" id="PTHR24040:SF13">
    <property type="entry name" value="FIBROPELLIN-1"/>
    <property type="match status" value="1"/>
</dbReference>
<dbReference type="InterPro" id="IPR018097">
    <property type="entry name" value="EGF_Ca-bd_CS"/>
</dbReference>
<feature type="domain" description="EGF-like" evidence="18">
    <location>
        <begin position="2509"/>
        <end position="2545"/>
    </location>
</feature>
<feature type="non-terminal residue" evidence="21">
    <location>
        <position position="2921"/>
    </location>
</feature>
<dbReference type="FunFam" id="2.10.25.10:FF:000240">
    <property type="entry name" value="Vitamin K-dependent protein S"/>
    <property type="match status" value="1"/>
</dbReference>
<dbReference type="Pfam" id="PF07645">
    <property type="entry name" value="EGF_CA"/>
    <property type="match status" value="15"/>
</dbReference>
<dbReference type="InterPro" id="IPR000152">
    <property type="entry name" value="EGF-type_Asp/Asn_hydroxyl_site"/>
</dbReference>
<dbReference type="EMBL" id="JBJQND010000018">
    <property type="protein sequence ID" value="KAL3836478.1"/>
    <property type="molecule type" value="Genomic_DNA"/>
</dbReference>
<keyword evidence="3" id="KW-0964">Secreted</keyword>
<feature type="domain" description="EGF-like" evidence="18">
    <location>
        <begin position="2547"/>
        <end position="2583"/>
    </location>
</feature>
<evidence type="ECO:0000259" key="17">
    <source>
        <dbReference type="PROSITE" id="PS50024"/>
    </source>
</evidence>
<feature type="disulfide bond" evidence="14">
    <location>
        <begin position="2535"/>
        <end position="2544"/>
    </location>
</feature>
<feature type="region of interest" description="Disordered" evidence="15">
    <location>
        <begin position="565"/>
        <end position="593"/>
    </location>
</feature>
<dbReference type="InterPro" id="IPR005533">
    <property type="entry name" value="AMOP_dom"/>
</dbReference>
<feature type="disulfide bond" evidence="14">
    <location>
        <begin position="2573"/>
        <end position="2582"/>
    </location>
</feature>
<feature type="domain" description="EGF-like" evidence="18">
    <location>
        <begin position="1953"/>
        <end position="1992"/>
    </location>
</feature>
<feature type="domain" description="EGF-like" evidence="18">
    <location>
        <begin position="2163"/>
        <end position="2204"/>
    </location>
</feature>
<evidence type="ECO:0000256" key="15">
    <source>
        <dbReference type="SAM" id="MobiDB-lite"/>
    </source>
</evidence>
<evidence type="ECO:0000256" key="10">
    <source>
        <dbReference type="ARBA" id="ARBA00023136"/>
    </source>
</evidence>
<dbReference type="SUPFAM" id="SSF57196">
    <property type="entry name" value="EGF/Laminin"/>
    <property type="match status" value="6"/>
</dbReference>
<dbReference type="PROSITE" id="PS00022">
    <property type="entry name" value="EGF_1"/>
    <property type="match status" value="2"/>
</dbReference>
<evidence type="ECO:0000256" key="4">
    <source>
        <dbReference type="ARBA" id="ARBA00022536"/>
    </source>
</evidence>
<sequence>MTTTSEMPTSSVTSSTVPTTQSTEMPTTSTTSVRTTAPTQVPSSTSSTVTSTSFTTSPTPTVMSTEYGPTSTTKQSPTTETTTPTITSTTTQILTSTSNPTTESTTTTIITSPTTTSSGTTVQTPTSSTTTAATTVTTESTTTSSTGTKTTTSEMPTTSVTSSTVPTTQSTEMPTTSTTSVSTTLPTQVPSSTSTTVTSTSFTTSPTPTVTSTEAGPTSITTQSPTTETTTPTITSTTTQILTSTSNPTTGSTTTTIITSPTTTSSGTTVQTPTSSTTTAATTVTTEATTTSSTNTMKTMSEMPTSSITSSTVPTTQSTEMPTTSTTSVSTTSPTQVPSSTSTTVTSTSFTTSPTPTVTSTEAGPTSTTTQSPTTETTTPTITSTTTQILTSTSNPTTESTTTTIITTPTTTSSRTTVQTPTNSTTTEANFTSSTVFTTQSTEKNSTTTALIITSTPTQVQANTSTTVTSTSFRTSPNTVGTSTEAQTASRATQSSSTEINTPTITSTSTPFYSRTSNLSTEMSSTTRIISITSQTSSNSSTTMTSASVITSSNPTVTSVVADTRNTSTQSATTKTITPLSTSTTTPFRTSTSNPTTTVPFMFSYGVNTNDLSLTDVDDACSPSLNSALPFPVYGILYTQMHVCSNGIVSFTESVTTPNPPSSDLEIQPHSYLAPYFTDLDLRQAGPFKRSTMYYRAYDVIQNYNLSTNENVIKARNFVRRTELDQGSFTPTFALVATWDNVLAYPASSRQNETVSFQLVLVTDGQNTFVLYIYFKDLMRLKYNEIFIGYSFKIPGIVKRDLNSFTTRALAIDRNVETNGQTGMLYYRLTPLGYQFSSDQRVCLSWWSENRGNKIYYEMMNSIMPACPCSLNWLWWDSSFGNDYFQDANTYCSVVRPNWRYSPHGKTCCYDVRTGQYQETRPRAGGFQEYHSILYSKQNKAIDSRMKEYCCQRTSLCHLYYELRPVSTCYNLFPFFFATFWGDPHIETLDKMKFTFNGWGEYTLVSLNTTNVTFDLQSRTSRAVKVDGNLTDATIFSAFAAKDNYGITVHVELNANRDGMIIYAKSNINATTFDDYTADFADVSKEFDVQSEYISLTRDTAAGILTAVFSSGISFNVSVGIRMLSVTVVVPNSLKGTPKGLLGNFDDDPNNDFICPNGTILPPAISDRHIFSYGQLWEVDDKASVFRYPPGKNHTDFQHTEFVPKFLDEADPIKVVEAEQKCATDNQECIFDLVFTENEAVANNTRNVEQRALLITNQVVNTIPTMYGNSTVYASVGDPVYLSVNASDDGDFTYVLLENTANATIRKGNDKTGLISFVLHDTNPVSVSVVAQDTYGMQSRALVLDIWLCSNCSGHGKCVYSQERADSRATTNFQYTVCNCSLYWEGSECEIDFNGCASTPCSPLRNCIDNPANVHEALGRAYNCSSCPSGYKDGTNDLTKCEDIDECQTSPNRCNQNCVNTDGSYYCTCNSGFRLDPNTAKCEDINECQEGTSDCDQTCNNTYGSFNCTCHTGYIYSRTNGTCVPGAPLAVCNQSHCLQADGCTADMNGNATCFCRAGYGLTENNTCKDINECERNVCSQKCENTNGSYRCSCLAGYSLWRDKTSCNSCPYPYYGINCSETCNCGIGALKCDPIRGCLCLIGWKGVNCDIDIDECKENKIVCGDPLKTCTNTMGSYYCSCLSGYAAQNNTCQDFNECNDPSANTCEQICSNTLGGYTCSCRYGYIIDPNNASKCADIDECLTEQSGCQQVCQNTLGRYSCSCYFGYELQMDRKTCKQVEEPCKKYGNLQCSQICQVHLETKTATCGCNQGFRLGADNSTCIDVNECTDKNGTLNECSAKGNCRNTNGSYVCTCDAGFFLENDGRTCKECDRFHYGINCYSECNCGIGADTCNRVTGCICKTGWTGARCNMDQDECGSIGVCNGTHTYCLNTPGSFQCLCENGYSMDNFGSCIDIDECANSSTTKCAQTCLNTEGSYLCKCQAGFLQNGAECEDIDECKGIHDCSQICSNTLGNYRCSCEEGFRLNITDRRSCYPAKECNPSLISVCQSMQALCAFINGSETCYCAKGYQNISDRCFDINECSHSPSPCSEHCSNTNGSYICSCAAGKDLGADLSTCTECKQGHFGNSCAQNCSCNSSNTDTCNPVNGTCQCKSGWTGFGCLDNINECNSSIAHCPPNSTCIDLQGSYICECNTGYSKTTDGSCQICSTTRYGFNCNQICSCIDTNTIACNNVNGTCNCKDGWQGQNCSDDIDECRHNNTHCNGSNQICSNTPGSYACICSTGYSLDINAQCIDIDECLEGTDTCAQECRNTVGNYTCACAAGYTGDGIHCTPCPSNYWGKNCTNTCNCFPENSFGCDNAKGCMCYSNWTGINCTQDKNECDANPCPDNSVCLNFHGGFSCNCKAGFVKDLYGQCIPCNNNLYGANCTMPCPCNTTNAQNPTQSCDHITGTCNCNYFWLGNCSIDRDECNLTINVCGSIKNSNCMNQPGGYECKCVDGYKKSNDSRACLDVNECANSPCHNGGNCTNLNGSYECHCPIGWMGQNCSDDINECSQDPCLHGGTCTNANGTYVCHCSSGWDGRNCSVDIDECFEAKDNCSQDCKNTNGSYQCVCYSSFEGDGFRCTETQGKYSVSLNFTFDFTLSSNESLNNSNIYNGYLANLKQTLSEYFNKTLLAEFVSVEIQNIRNGSLIVEYILITRDSDAAKVLIVKHVSGAFAESFNISGQSVQLLKIDVDGQTVMKNMDQCDAYATIIDPCPNNYECVVEAGGPVCKQKAKDNFDLVVGLGVGIPLGVLLILIVIVVAMYCRRSRKAKLFSDSSSYDQRSRASMEGFVYPGSIPTNFGGAARRGPLTGPHQWDTDSDMSSASLHRGLSTAGTQQYQSAFEGLYHGRINRKDASHEGEREQSNFSWDFVYEHMNPKEK</sequence>
<evidence type="ECO:0000256" key="11">
    <source>
        <dbReference type="ARBA" id="ARBA00023157"/>
    </source>
</evidence>
<dbReference type="InterPro" id="IPR000082">
    <property type="entry name" value="SEA_dom"/>
</dbReference>
<evidence type="ECO:0000256" key="9">
    <source>
        <dbReference type="ARBA" id="ARBA00022989"/>
    </source>
</evidence>
<protein>
    <recommendedName>
        <fullName evidence="23">Mucin-like protein</fullName>
    </recommendedName>
</protein>
<evidence type="ECO:0000256" key="3">
    <source>
        <dbReference type="ARBA" id="ARBA00022525"/>
    </source>
</evidence>
<feature type="domain" description="EGF-like" evidence="18">
    <location>
        <begin position="1911"/>
        <end position="1949"/>
    </location>
</feature>
<dbReference type="FunFam" id="2.10.25.10:FF:000009">
    <property type="entry name" value="Low-density lipoprotein receptor isoform 1"/>
    <property type="match status" value="1"/>
</dbReference>
<dbReference type="PROSITE" id="PS50026">
    <property type="entry name" value="EGF_3"/>
    <property type="match status" value="13"/>
</dbReference>
<feature type="domain" description="EGF-like" evidence="18">
    <location>
        <begin position="2464"/>
        <end position="2504"/>
    </location>
</feature>
<keyword evidence="4 14" id="KW-0245">EGF-like domain</keyword>
<accession>A0ABD3TJZ0</accession>
<dbReference type="GO" id="GO:0006897">
    <property type="term" value="P:endocytosis"/>
    <property type="evidence" value="ECO:0007669"/>
    <property type="project" value="UniProtKB-KW"/>
</dbReference>
<dbReference type="GO" id="GO:0016020">
    <property type="term" value="C:membrane"/>
    <property type="evidence" value="ECO:0007669"/>
    <property type="project" value="UniProtKB-SubCell"/>
</dbReference>
<keyword evidence="8" id="KW-0677">Repeat</keyword>
<dbReference type="FunFam" id="2.10.25.10:FF:000005">
    <property type="entry name" value="Fibrillin 2"/>
    <property type="match status" value="4"/>
</dbReference>
<dbReference type="PROSITE" id="PS00010">
    <property type="entry name" value="ASX_HYDROXYL"/>
    <property type="match status" value="18"/>
</dbReference>
<dbReference type="SMART" id="SM00181">
    <property type="entry name" value="EGF"/>
    <property type="match status" value="27"/>
</dbReference>
<keyword evidence="5" id="KW-0254">Endocytosis</keyword>
<feature type="disulfide bond" evidence="14">
    <location>
        <begin position="2475"/>
        <end position="2492"/>
    </location>
</feature>
<evidence type="ECO:0000259" key="20">
    <source>
        <dbReference type="PROSITE" id="PS51233"/>
    </source>
</evidence>
<organism evidence="21 22">
    <name type="scientific">Sinanodonta woodiana</name>
    <name type="common">Chinese pond mussel</name>
    <name type="synonym">Anodonta woodiana</name>
    <dbReference type="NCBI Taxonomy" id="1069815"/>
    <lineage>
        <taxon>Eukaryota</taxon>
        <taxon>Metazoa</taxon>
        <taxon>Spiralia</taxon>
        <taxon>Lophotrochozoa</taxon>
        <taxon>Mollusca</taxon>
        <taxon>Bivalvia</taxon>
        <taxon>Autobranchia</taxon>
        <taxon>Heteroconchia</taxon>
        <taxon>Palaeoheterodonta</taxon>
        <taxon>Unionida</taxon>
        <taxon>Unionoidea</taxon>
        <taxon>Unionidae</taxon>
        <taxon>Unioninae</taxon>
        <taxon>Sinanodonta</taxon>
    </lineage>
</organism>
<feature type="compositionally biased region" description="Low complexity" evidence="15">
    <location>
        <begin position="465"/>
        <end position="511"/>
    </location>
</feature>
<keyword evidence="13" id="KW-0325">Glycoprotein</keyword>
<feature type="domain" description="AMOP" evidence="19">
    <location>
        <begin position="835"/>
        <end position="964"/>
    </location>
</feature>
<keyword evidence="9 16" id="KW-1133">Transmembrane helix</keyword>
<comment type="caution">
    <text evidence="14">Lacks conserved residue(s) required for the propagation of feature annotation.</text>
</comment>
<reference evidence="21 22" key="1">
    <citation type="submission" date="2024-11" db="EMBL/GenBank/DDBJ databases">
        <title>Chromosome-level genome assembly of the freshwater bivalve Anodonta woodiana.</title>
        <authorList>
            <person name="Chen X."/>
        </authorList>
    </citation>
    <scope>NUCLEOTIDE SEQUENCE [LARGE SCALE GENOMIC DNA]</scope>
    <source>
        <strain evidence="21">MN2024</strain>
        <tissue evidence="21">Gills</tissue>
    </source>
</reference>
<evidence type="ECO:0000256" key="1">
    <source>
        <dbReference type="ARBA" id="ARBA00004479"/>
    </source>
</evidence>
<keyword evidence="22" id="KW-1185">Reference proteome</keyword>
<feature type="region of interest" description="Disordered" evidence="15">
    <location>
        <begin position="465"/>
        <end position="525"/>
    </location>
</feature>
<evidence type="ECO:0000256" key="7">
    <source>
        <dbReference type="ARBA" id="ARBA00022729"/>
    </source>
</evidence>
<keyword evidence="11 14" id="KW-1015">Disulfide bond</keyword>
<dbReference type="PROSITE" id="PS51233">
    <property type="entry name" value="VWFD"/>
    <property type="match status" value="1"/>
</dbReference>
<evidence type="ECO:0000256" key="14">
    <source>
        <dbReference type="PROSITE-ProRule" id="PRU00076"/>
    </source>
</evidence>
<feature type="domain" description="EGF-like" evidence="18">
    <location>
        <begin position="1569"/>
        <end position="1607"/>
    </location>
</feature>
<dbReference type="InterPro" id="IPR001881">
    <property type="entry name" value="EGF-like_Ca-bd_dom"/>
</dbReference>
<feature type="domain" description="EGF-like" evidence="18">
    <location>
        <begin position="2293"/>
        <end position="2331"/>
    </location>
</feature>
<keyword evidence="10 16" id="KW-0472">Membrane</keyword>
<dbReference type="InterPro" id="IPR026823">
    <property type="entry name" value="cEGF"/>
</dbReference>
<evidence type="ECO:0008006" key="23">
    <source>
        <dbReference type="Google" id="ProtNLM"/>
    </source>
</evidence>
<keyword evidence="12" id="KW-0675">Receptor</keyword>
<name>A0ABD3TJZ0_SINWO</name>
<feature type="domain" description="EGF-like" evidence="18">
    <location>
        <begin position="1651"/>
        <end position="1692"/>
    </location>
</feature>
<dbReference type="Pfam" id="PF12662">
    <property type="entry name" value="cEGF"/>
    <property type="match status" value="2"/>
</dbReference>
<dbReference type="PANTHER" id="PTHR24040">
    <property type="entry name" value="LAMININ G-LIKE DOMAIN-CONTAINING PROTEIN"/>
    <property type="match status" value="1"/>
</dbReference>